<organism evidence="8 9">
    <name type="scientific">Fopius arisanus</name>
    <dbReference type="NCBI Taxonomy" id="64838"/>
    <lineage>
        <taxon>Eukaryota</taxon>
        <taxon>Metazoa</taxon>
        <taxon>Ecdysozoa</taxon>
        <taxon>Arthropoda</taxon>
        <taxon>Hexapoda</taxon>
        <taxon>Insecta</taxon>
        <taxon>Pterygota</taxon>
        <taxon>Neoptera</taxon>
        <taxon>Endopterygota</taxon>
        <taxon>Hymenoptera</taxon>
        <taxon>Apocrita</taxon>
        <taxon>Ichneumonoidea</taxon>
        <taxon>Braconidae</taxon>
        <taxon>Opiinae</taxon>
        <taxon>Fopius</taxon>
    </lineage>
</organism>
<dbReference type="InterPro" id="IPR037895">
    <property type="entry name" value="NUDCD1"/>
</dbReference>
<dbReference type="CDD" id="cd06467">
    <property type="entry name" value="p23_NUDC_like"/>
    <property type="match status" value="1"/>
</dbReference>
<reference evidence="9 10" key="1">
    <citation type="submission" date="2025-04" db="UniProtKB">
        <authorList>
            <consortium name="RefSeq"/>
        </authorList>
    </citation>
    <scope>IDENTIFICATION</scope>
    <source>
        <strain evidence="9 10">USDA-PBARC FA_bdor</strain>
        <tissue evidence="9 10">Whole organism</tissue>
    </source>
</reference>
<dbReference type="Gene3D" id="2.60.40.790">
    <property type="match status" value="1"/>
</dbReference>
<evidence type="ECO:0000256" key="1">
    <source>
        <dbReference type="ARBA" id="ARBA00004123"/>
    </source>
</evidence>
<dbReference type="InterPro" id="IPR008978">
    <property type="entry name" value="HSP20-like_chaperone"/>
</dbReference>
<dbReference type="AlphaFoldDB" id="A0A9R1TLL4"/>
<protein>
    <recommendedName>
        <fullName evidence="3">NudC domain-containing protein 1</fullName>
    </recommendedName>
</protein>
<evidence type="ECO:0000256" key="3">
    <source>
        <dbReference type="ARBA" id="ARBA00018915"/>
    </source>
</evidence>
<feature type="region of interest" description="Disordered" evidence="6">
    <location>
        <begin position="233"/>
        <end position="253"/>
    </location>
</feature>
<evidence type="ECO:0000256" key="6">
    <source>
        <dbReference type="SAM" id="MobiDB-lite"/>
    </source>
</evidence>
<evidence type="ECO:0000256" key="4">
    <source>
        <dbReference type="ARBA" id="ARBA00022490"/>
    </source>
</evidence>
<dbReference type="SUPFAM" id="SSF49764">
    <property type="entry name" value="HSP20-like chaperones"/>
    <property type="match status" value="1"/>
</dbReference>
<dbReference type="GO" id="GO:0005737">
    <property type="term" value="C:cytoplasm"/>
    <property type="evidence" value="ECO:0007669"/>
    <property type="project" value="UniProtKB-SubCell"/>
</dbReference>
<accession>A0A9R1TL28</accession>
<evidence type="ECO:0000259" key="7">
    <source>
        <dbReference type="PROSITE" id="PS51203"/>
    </source>
</evidence>
<name>A0A9R1TLL4_9HYME</name>
<dbReference type="KEGG" id="fas:105271550"/>
<dbReference type="PANTHER" id="PTHR21664:SF1">
    <property type="entry name" value="NUDC DOMAIN-CONTAINING PROTEIN 1"/>
    <property type="match status" value="1"/>
</dbReference>
<dbReference type="Pfam" id="PF04969">
    <property type="entry name" value="CS"/>
    <property type="match status" value="1"/>
</dbReference>
<keyword evidence="5" id="KW-0539">Nucleus</keyword>
<dbReference type="PROSITE" id="PS51203">
    <property type="entry name" value="CS"/>
    <property type="match status" value="1"/>
</dbReference>
<sequence>MPKIIELRPRKELLNNHFEKYQFSSEVIPVTEEINLPKKVIHRVPSPGQDSLLEARLFAFHNHLFQSPYDDSCWFVDEDDTLWCFQPDGTLHHVHSLPNSSPRSFNSTISFASEEIIVVSSGGSSLDVILPNNENPEQKVILTLKEIDSGVLMDAQHLQENNSLIILMSCIIEESNKKKSKIVVLNYSIENVESPKLSRRQELVVNGSVDYAYIESSGDSIVVLSGDPARFTQDSMKPVHESSEESSPGVKIPSHYWSQDEDSVIVWVKIPERHNNAQVVVDVTANSLRISVEDEVLIQGNCQFSIDPDTATWGKEANGFKVEVMKAAPGQMWSELIQGNTEGEHLPNERLAAEIHSRLSHLCTDASEVETGQPAIGFNADQLEECDLEGNQSYLQRINLEFHLTTHLAILGTNNRLLFTQHQRLCIRQDHDGCVWHLQEVPNDWQLNHESTFPGFGYVEASKSNKKFCISPGNGHYVVIVEDTRHAFIYERPGANARIARQKIVDLGPKALSIVGAVATNEYLILLTENQLYKLKV</sequence>
<evidence type="ECO:0000313" key="11">
    <source>
        <dbReference type="RefSeq" id="XP_011311456.1"/>
    </source>
</evidence>
<dbReference type="Proteomes" id="UP000694866">
    <property type="component" value="Unplaced"/>
</dbReference>
<comment type="subcellular location">
    <subcellularLocation>
        <location evidence="2">Cytoplasm</location>
    </subcellularLocation>
    <subcellularLocation>
        <location evidence="1">Nucleus</location>
    </subcellularLocation>
</comment>
<feature type="domain" description="CS" evidence="7">
    <location>
        <begin position="250"/>
        <end position="337"/>
    </location>
</feature>
<evidence type="ECO:0000313" key="10">
    <source>
        <dbReference type="RefSeq" id="XP_011311455.1"/>
    </source>
</evidence>
<proteinExistence type="predicted"/>
<keyword evidence="8" id="KW-1185">Reference proteome</keyword>
<evidence type="ECO:0000256" key="5">
    <source>
        <dbReference type="ARBA" id="ARBA00023242"/>
    </source>
</evidence>
<gene>
    <name evidence="9 10 11" type="primary">LOC105271550</name>
</gene>
<keyword evidence="4" id="KW-0963">Cytoplasm</keyword>
<dbReference type="RefSeq" id="XP_011311456.1">
    <property type="nucleotide sequence ID" value="XM_011313154.1"/>
</dbReference>
<dbReference type="RefSeq" id="XP_011311454.1">
    <property type="nucleotide sequence ID" value="XM_011313152.1"/>
</dbReference>
<dbReference type="InterPro" id="IPR007052">
    <property type="entry name" value="CS_dom"/>
</dbReference>
<dbReference type="GeneID" id="105271550"/>
<dbReference type="PANTHER" id="PTHR21664">
    <property type="entry name" value="CHRONIC MYELOGENOUS LEUKEMIA TUMOR ANTIGEN 66"/>
    <property type="match status" value="1"/>
</dbReference>
<evidence type="ECO:0000256" key="2">
    <source>
        <dbReference type="ARBA" id="ARBA00004496"/>
    </source>
</evidence>
<evidence type="ECO:0000313" key="8">
    <source>
        <dbReference type="Proteomes" id="UP000694866"/>
    </source>
</evidence>
<dbReference type="OrthoDB" id="428655at2759"/>
<accession>A0A9R1TLL4</accession>
<dbReference type="GO" id="GO:0005634">
    <property type="term" value="C:nucleus"/>
    <property type="evidence" value="ECO:0007669"/>
    <property type="project" value="UniProtKB-SubCell"/>
</dbReference>
<dbReference type="RefSeq" id="XP_011311455.1">
    <property type="nucleotide sequence ID" value="XM_011313153.1"/>
</dbReference>
<evidence type="ECO:0000313" key="9">
    <source>
        <dbReference type="RefSeq" id="XP_011311454.1"/>
    </source>
</evidence>
<accession>A0A9R1U761</accession>